<evidence type="ECO:0000256" key="2">
    <source>
        <dbReference type="ARBA" id="ARBA00022741"/>
    </source>
</evidence>
<dbReference type="KEGG" id="pic:PICST_85730"/>
<organism evidence="11 12">
    <name type="scientific">Scheffersomyces stipitis (strain ATCC 58785 / CBS 6054 / NBRC 10063 / NRRL Y-11545)</name>
    <name type="common">Yeast</name>
    <name type="synonym">Pichia stipitis</name>
    <dbReference type="NCBI Taxonomy" id="322104"/>
    <lineage>
        <taxon>Eukaryota</taxon>
        <taxon>Fungi</taxon>
        <taxon>Dikarya</taxon>
        <taxon>Ascomycota</taxon>
        <taxon>Saccharomycotina</taxon>
        <taxon>Pichiomycetes</taxon>
        <taxon>Debaryomycetaceae</taxon>
        <taxon>Scheffersomyces</taxon>
    </lineage>
</organism>
<name>A3M094_PICST</name>
<dbReference type="Pfam" id="PF05188">
    <property type="entry name" value="MutS_II"/>
    <property type="match status" value="1"/>
</dbReference>
<dbReference type="InParanoid" id="A3M094"/>
<evidence type="ECO:0000256" key="9">
    <source>
        <dbReference type="SAM" id="Coils"/>
    </source>
</evidence>
<dbReference type="PIRSF" id="PIRSF037677">
    <property type="entry name" value="DNA_mis_repair_Msh6"/>
    <property type="match status" value="1"/>
</dbReference>
<keyword evidence="4" id="KW-0067">ATP-binding</keyword>
<dbReference type="SUPFAM" id="SSF53150">
    <property type="entry name" value="DNA repair protein MutS, domain II"/>
    <property type="match status" value="1"/>
</dbReference>
<dbReference type="InterPro" id="IPR007695">
    <property type="entry name" value="DNA_mismatch_repair_MutS-lik_N"/>
</dbReference>
<dbReference type="Pfam" id="PF00488">
    <property type="entry name" value="MutS_V"/>
    <property type="match status" value="1"/>
</dbReference>
<dbReference type="GO" id="GO:0006298">
    <property type="term" value="P:mismatch repair"/>
    <property type="evidence" value="ECO:0007669"/>
    <property type="project" value="EnsemblFungi"/>
</dbReference>
<dbReference type="SUPFAM" id="SSF55271">
    <property type="entry name" value="DNA repair protein MutS, domain I"/>
    <property type="match status" value="1"/>
</dbReference>
<dbReference type="EMBL" id="CP000502">
    <property type="protein sequence ID" value="ABN68477.2"/>
    <property type="molecule type" value="Genomic_DNA"/>
</dbReference>
<dbReference type="GO" id="GO:0032137">
    <property type="term" value="F:guanine/thymine mispair binding"/>
    <property type="evidence" value="ECO:0007669"/>
    <property type="project" value="EnsemblFungi"/>
</dbReference>
<evidence type="ECO:0000313" key="12">
    <source>
        <dbReference type="Proteomes" id="UP000002258"/>
    </source>
</evidence>
<protein>
    <submittedName>
        <fullName evidence="11">DNA mismatch repair protein</fullName>
    </submittedName>
</protein>
<dbReference type="PROSITE" id="PS00486">
    <property type="entry name" value="DNA_MISMATCH_REPAIR_2"/>
    <property type="match status" value="1"/>
</dbReference>
<dbReference type="RefSeq" id="XP_001386506.2">
    <property type="nucleotide sequence ID" value="XM_001386469.1"/>
</dbReference>
<dbReference type="GO" id="GO:0005524">
    <property type="term" value="F:ATP binding"/>
    <property type="evidence" value="ECO:0007669"/>
    <property type="project" value="UniProtKB-KW"/>
</dbReference>
<dbReference type="AlphaFoldDB" id="A3M094"/>
<dbReference type="eggNOG" id="ENOG502QUUG">
    <property type="taxonomic scope" value="Eukaryota"/>
</dbReference>
<dbReference type="InterPro" id="IPR000432">
    <property type="entry name" value="DNA_mismatch_repair_MutS_C"/>
</dbReference>
<dbReference type="InterPro" id="IPR007860">
    <property type="entry name" value="DNA_mmatch_repair_MutS_con_dom"/>
</dbReference>
<dbReference type="SUPFAM" id="SSF52540">
    <property type="entry name" value="P-loop containing nucleoside triphosphate hydrolases"/>
    <property type="match status" value="1"/>
</dbReference>
<dbReference type="Pfam" id="PF01624">
    <property type="entry name" value="MutS_I"/>
    <property type="match status" value="1"/>
</dbReference>
<dbReference type="FunFam" id="3.40.50.300:FF:001238">
    <property type="entry name" value="DNA mismatch repair protein"/>
    <property type="match status" value="1"/>
</dbReference>
<dbReference type="GeneID" id="4840916"/>
<dbReference type="GO" id="GO:0140664">
    <property type="term" value="F:ATP-dependent DNA damage sensor activity"/>
    <property type="evidence" value="ECO:0007669"/>
    <property type="project" value="InterPro"/>
</dbReference>
<comment type="function">
    <text evidence="7">Component of the post-replicative DNA mismatch repair system (MMR). Heterodimerizes with MSH2 to form MutS beta, which binds to DNA mismatches thereby initiating DNA repair. MSH3 provides substrate-binding and substrate specificity to the complex. When bound, the MutS beta heterodimer bends the DNA helix and shields approximately 20 base pairs. Acts mainly to repair insertion-deletion loops (IDLs) from 2 to 13 nucleotides in size, but can also repair base-base and single insertion-deletion mismatches that occur during replication. After mismatch binding, forms a ternary complex with the MutL alpha heterodimer, which is thought to be responsible for directing the downstream MMR events, including strand discrimination, excision, and resynthesis. ATP binding and hydrolysis play a pivotal role in mismatch repair functions.</text>
</comment>
<dbReference type="PANTHER" id="PTHR11361:SF34">
    <property type="entry name" value="DNA MISMATCH REPAIR PROTEIN MSH1, MITOCHONDRIAL"/>
    <property type="match status" value="1"/>
</dbReference>
<evidence type="ECO:0000256" key="1">
    <source>
        <dbReference type="ARBA" id="ARBA00006271"/>
    </source>
</evidence>
<evidence type="ECO:0000256" key="8">
    <source>
        <dbReference type="ARBA" id="ARBA00025902"/>
    </source>
</evidence>
<keyword evidence="6" id="KW-0234">DNA repair</keyword>
<accession>A3M094</accession>
<dbReference type="Proteomes" id="UP000002258">
    <property type="component" value="Chromosome 8"/>
</dbReference>
<keyword evidence="9" id="KW-0175">Coiled coil</keyword>
<dbReference type="Gene3D" id="3.40.1170.10">
    <property type="entry name" value="DNA repair protein MutS, domain I"/>
    <property type="match status" value="1"/>
</dbReference>
<dbReference type="Gene3D" id="3.30.420.110">
    <property type="entry name" value="MutS, connector domain"/>
    <property type="match status" value="1"/>
</dbReference>
<feature type="coiled-coil region" evidence="9">
    <location>
        <begin position="565"/>
        <end position="592"/>
    </location>
</feature>
<dbReference type="GO" id="GO:0005634">
    <property type="term" value="C:nucleus"/>
    <property type="evidence" value="ECO:0007669"/>
    <property type="project" value="TreeGrafter"/>
</dbReference>
<dbReference type="SMART" id="SM00533">
    <property type="entry name" value="MUTSd"/>
    <property type="match status" value="1"/>
</dbReference>
<dbReference type="InterPro" id="IPR027417">
    <property type="entry name" value="P-loop_NTPase"/>
</dbReference>
<dbReference type="OrthoDB" id="2534523at2759"/>
<dbReference type="SUPFAM" id="SSF48334">
    <property type="entry name" value="DNA repair protein MutS, domain III"/>
    <property type="match status" value="1"/>
</dbReference>
<keyword evidence="3" id="KW-0227">DNA damage</keyword>
<feature type="domain" description="DNA mismatch repair proteins mutS family" evidence="10">
    <location>
        <begin position="750"/>
        <end position="766"/>
    </location>
</feature>
<dbReference type="GO" id="GO:0043504">
    <property type="term" value="P:mitochondrial DNA repair"/>
    <property type="evidence" value="ECO:0007669"/>
    <property type="project" value="EnsemblFungi"/>
</dbReference>
<dbReference type="InterPro" id="IPR016151">
    <property type="entry name" value="DNA_mismatch_repair_MutS_N"/>
</dbReference>
<dbReference type="Pfam" id="PF05192">
    <property type="entry name" value="MutS_III"/>
    <property type="match status" value="1"/>
</dbReference>
<keyword evidence="12" id="KW-1185">Reference proteome</keyword>
<dbReference type="SMART" id="SM00534">
    <property type="entry name" value="MUTSac"/>
    <property type="match status" value="1"/>
</dbReference>
<gene>
    <name evidence="11" type="ORF">PICST_85730</name>
</gene>
<keyword evidence="5" id="KW-0238">DNA-binding</keyword>
<evidence type="ECO:0000259" key="10">
    <source>
        <dbReference type="PROSITE" id="PS00486"/>
    </source>
</evidence>
<dbReference type="InterPro" id="IPR007696">
    <property type="entry name" value="DNA_mismatch_repair_MutS_core"/>
</dbReference>
<dbReference type="GO" id="GO:0007005">
    <property type="term" value="P:mitochondrion organization"/>
    <property type="evidence" value="ECO:0007669"/>
    <property type="project" value="EnsemblFungi"/>
</dbReference>
<evidence type="ECO:0000256" key="5">
    <source>
        <dbReference type="ARBA" id="ARBA00023125"/>
    </source>
</evidence>
<dbReference type="FunCoup" id="A3M094">
    <property type="interactions" value="25"/>
</dbReference>
<dbReference type="InterPro" id="IPR017261">
    <property type="entry name" value="DNA_mismatch_repair_MutS/MSH"/>
</dbReference>
<dbReference type="STRING" id="322104.A3M094"/>
<dbReference type="Gene3D" id="3.40.50.300">
    <property type="entry name" value="P-loop containing nucleotide triphosphate hydrolases"/>
    <property type="match status" value="1"/>
</dbReference>
<evidence type="ECO:0000256" key="3">
    <source>
        <dbReference type="ARBA" id="ARBA00022763"/>
    </source>
</evidence>
<reference evidence="11 12" key="1">
    <citation type="journal article" date="2007" name="Nat. Biotechnol.">
        <title>Genome sequence of the lignocellulose-bioconverting and xylose-fermenting yeast Pichia stipitis.</title>
        <authorList>
            <person name="Jeffries T.W."/>
            <person name="Grigoriev I.V."/>
            <person name="Grimwood J."/>
            <person name="Laplaza J.M."/>
            <person name="Aerts A."/>
            <person name="Salamov A."/>
            <person name="Schmutz J."/>
            <person name="Lindquist E."/>
            <person name="Dehal P."/>
            <person name="Shapiro H."/>
            <person name="Jin Y.S."/>
            <person name="Passoth V."/>
            <person name="Richardson P.M."/>
        </authorList>
    </citation>
    <scope>NUCLEOTIDE SEQUENCE [LARGE SCALE GENOMIC DNA]</scope>
    <source>
        <strain evidence="12">ATCC 58785 / CBS 6054 / NBRC 10063 / NRRL Y-11545</strain>
    </source>
</reference>
<comment type="subunit">
    <text evidence="8">Heterodimer consisting of MSH2-MSH3 (MutS beta). Forms a ternary complex with MutL alpha (MLH1-PMS1).</text>
</comment>
<evidence type="ECO:0000256" key="7">
    <source>
        <dbReference type="ARBA" id="ARBA00025373"/>
    </source>
</evidence>
<proteinExistence type="inferred from homology"/>
<dbReference type="InterPro" id="IPR045076">
    <property type="entry name" value="MutS"/>
</dbReference>
<dbReference type="Gene3D" id="1.10.1420.10">
    <property type="match status" value="1"/>
</dbReference>
<evidence type="ECO:0000313" key="11">
    <source>
        <dbReference type="EMBL" id="ABN68477.2"/>
    </source>
</evidence>
<dbReference type="OMA" id="DTWIMRR"/>
<keyword evidence="2" id="KW-0547">Nucleotide-binding</keyword>
<sequence>MKKIIDSNQGCVCLIQVGSFYELYFEQASDYGPQLGLKVSTRKTNNYTIPMAGFPTYQLQKFVKILVQDLGENVAIIDQFPTRKISETIIHRKISRIVSPGTLVDETFMNYNQNNFLLAISFPANCTKVPADPETAVGLSWIDVSVGEFYVQNTTLGNMISDISRVNPSEIIISKEFQDMNIIDGNWYPPLQELRRFFLRYHKTTYNDSKLKFKSGLQTTRKMLESFTVREEAAMNMILSYIDVNLPESNPSLDHPITYWNQSCLQMDARTREALELTERSTSGRSSVVGSLLTTVKRTITPSGSRLLTQWIKSPILDVNEIRRRQGFVQTFLENHQVTTSLRYQLSQLGDFIRSLQRLAFGAGDSVTHLLAIADSIAKLQEIEVFLRTEHSNNKKGLKILDKFLKEFVVPSDISEEIISTLHIQINDEVIGEFEDSEDSEEYPHIDTGSYSNKSIDKYRFVPKPKGESVFSFSVRRDYNKSLLDLHNSMDILKDKEDNMISAVREELGKIDPKLLVSKKEQHGRYSNILHISGKQKSIEEVYVHLGNDVRDKKKASLLYKPTEWNNLQVIIEEKKEHIRELERQIVDSLRQKVLDKASDIRKVSKMVDFLDVTSSFAILAEENNLVCPKFVKTSSINIENGRHFVVESGLKSVGKMFTPNDTKITSSANLWVVSGPNMGGKSTFLRQNAIIVILAQIGSFVPASKANLGIVDKIFTRIGASDDLFNDLSTFMVEMVETSNILRNATSHSLAIVDEIGRGTSGKEGLALAYATLYNLLSVNKCRTLFATHFGKELEQLLKANKVSQSKIRYFRTRVIQDDDDKNPSGLGLVIDHTLEKGISERSYALEVAQMAGFPPEALKNARMALDLLD</sequence>
<dbReference type="PANTHER" id="PTHR11361">
    <property type="entry name" value="DNA MISMATCH REPAIR PROTEIN MUTS FAMILY MEMBER"/>
    <property type="match status" value="1"/>
</dbReference>
<comment type="similarity">
    <text evidence="1">Belongs to the DNA mismatch repair MutS family.</text>
</comment>
<dbReference type="GO" id="GO:0032139">
    <property type="term" value="F:dinucleotide insertion or deletion binding"/>
    <property type="evidence" value="ECO:0007669"/>
    <property type="project" value="EnsemblFungi"/>
</dbReference>
<dbReference type="HOGENOM" id="CLU_002472_4_0_1"/>
<dbReference type="GO" id="GO:0005739">
    <property type="term" value="C:mitochondrion"/>
    <property type="evidence" value="ECO:0007669"/>
    <property type="project" value="EnsemblFungi"/>
</dbReference>
<dbReference type="InterPro" id="IPR036678">
    <property type="entry name" value="MutS_con_dom_sf"/>
</dbReference>
<dbReference type="InterPro" id="IPR036187">
    <property type="entry name" value="DNA_mismatch_repair_MutS_sf"/>
</dbReference>
<evidence type="ECO:0000256" key="4">
    <source>
        <dbReference type="ARBA" id="ARBA00022840"/>
    </source>
</evidence>
<evidence type="ECO:0000256" key="6">
    <source>
        <dbReference type="ARBA" id="ARBA00023204"/>
    </source>
</evidence>